<dbReference type="InterPro" id="IPR013549">
    <property type="entry name" value="DUF1731"/>
</dbReference>
<dbReference type="AlphaFoldDB" id="A0AA37T3U7"/>
<protein>
    <submittedName>
        <fullName evidence="4">Epimerase</fullName>
    </submittedName>
</protein>
<comment type="similarity">
    <text evidence="1">Belongs to the NAD(P)-dependent epimerase/dehydratase family. SDR39U1 subfamily.</text>
</comment>
<feature type="domain" description="DUF1731" evidence="3">
    <location>
        <begin position="249"/>
        <end position="293"/>
    </location>
</feature>
<evidence type="ECO:0000259" key="3">
    <source>
        <dbReference type="Pfam" id="PF08338"/>
    </source>
</evidence>
<dbReference type="CDD" id="cd05242">
    <property type="entry name" value="SDR_a8"/>
    <property type="match status" value="1"/>
</dbReference>
<dbReference type="Pfam" id="PF01370">
    <property type="entry name" value="Epimerase"/>
    <property type="match status" value="1"/>
</dbReference>
<reference evidence="4" key="2">
    <citation type="submission" date="2023-01" db="EMBL/GenBank/DDBJ databases">
        <title>Draft genome sequence of Agaribacter marinus strain NBRC 110023.</title>
        <authorList>
            <person name="Sun Q."/>
            <person name="Mori K."/>
        </authorList>
    </citation>
    <scope>NUCLEOTIDE SEQUENCE</scope>
    <source>
        <strain evidence="4">NBRC 110023</strain>
    </source>
</reference>
<dbReference type="NCBIfam" id="TIGR01777">
    <property type="entry name" value="yfcH"/>
    <property type="match status" value="1"/>
</dbReference>
<organism evidence="4 5">
    <name type="scientific">Agaribacter marinus</name>
    <dbReference type="NCBI Taxonomy" id="1431249"/>
    <lineage>
        <taxon>Bacteria</taxon>
        <taxon>Pseudomonadati</taxon>
        <taxon>Pseudomonadota</taxon>
        <taxon>Gammaproteobacteria</taxon>
        <taxon>Alteromonadales</taxon>
        <taxon>Alteromonadaceae</taxon>
        <taxon>Agaribacter</taxon>
    </lineage>
</organism>
<dbReference type="Gene3D" id="3.40.50.720">
    <property type="entry name" value="NAD(P)-binding Rossmann-like Domain"/>
    <property type="match status" value="1"/>
</dbReference>
<dbReference type="SUPFAM" id="SSF51735">
    <property type="entry name" value="NAD(P)-binding Rossmann-fold domains"/>
    <property type="match status" value="1"/>
</dbReference>
<name>A0AA37T3U7_9ALTE</name>
<proteinExistence type="inferred from homology"/>
<evidence type="ECO:0000259" key="2">
    <source>
        <dbReference type="Pfam" id="PF01370"/>
    </source>
</evidence>
<comment type="caution">
    <text evidence="4">The sequence shown here is derived from an EMBL/GenBank/DDBJ whole genome shotgun (WGS) entry which is preliminary data.</text>
</comment>
<dbReference type="PANTHER" id="PTHR11092:SF0">
    <property type="entry name" value="EPIMERASE FAMILY PROTEIN SDR39U1"/>
    <property type="match status" value="1"/>
</dbReference>
<accession>A0AA37T3U7</accession>
<feature type="domain" description="NAD-dependent epimerase/dehydratase" evidence="2">
    <location>
        <begin position="5"/>
        <end position="221"/>
    </location>
</feature>
<dbReference type="RefSeq" id="WP_284219204.1">
    <property type="nucleotide sequence ID" value="NZ_BSOT01000015.1"/>
</dbReference>
<keyword evidence="5" id="KW-1185">Reference proteome</keyword>
<gene>
    <name evidence="4" type="ORF">GCM10007852_36970</name>
</gene>
<reference evidence="4" key="1">
    <citation type="journal article" date="2014" name="Int. J. Syst. Evol. Microbiol.">
        <title>Complete genome sequence of Corynebacterium casei LMG S-19264T (=DSM 44701T), isolated from a smear-ripened cheese.</title>
        <authorList>
            <consortium name="US DOE Joint Genome Institute (JGI-PGF)"/>
            <person name="Walter F."/>
            <person name="Albersmeier A."/>
            <person name="Kalinowski J."/>
            <person name="Ruckert C."/>
        </authorList>
    </citation>
    <scope>NUCLEOTIDE SEQUENCE</scope>
    <source>
        <strain evidence="4">NBRC 110023</strain>
    </source>
</reference>
<evidence type="ECO:0000256" key="1">
    <source>
        <dbReference type="ARBA" id="ARBA00009353"/>
    </source>
</evidence>
<dbReference type="InterPro" id="IPR010099">
    <property type="entry name" value="SDR39U1"/>
</dbReference>
<dbReference type="InterPro" id="IPR001509">
    <property type="entry name" value="Epimerase_deHydtase"/>
</dbReference>
<evidence type="ECO:0000313" key="5">
    <source>
        <dbReference type="Proteomes" id="UP001156601"/>
    </source>
</evidence>
<dbReference type="Proteomes" id="UP001156601">
    <property type="component" value="Unassembled WGS sequence"/>
</dbReference>
<evidence type="ECO:0000313" key="4">
    <source>
        <dbReference type="EMBL" id="GLR72789.1"/>
    </source>
</evidence>
<dbReference type="InterPro" id="IPR036291">
    <property type="entry name" value="NAD(P)-bd_dom_sf"/>
</dbReference>
<dbReference type="Pfam" id="PF08338">
    <property type="entry name" value="DUF1731"/>
    <property type="match status" value="1"/>
</dbReference>
<sequence>MQHLLISGGTGLIGRHLIKRLLSSYKITVISRDPARAKRLLGDAVAITELAEITDLENIDGIINLAGEPITDKRWTDSQKQRICHSRWDITEKLVELIHNATVKPKVFISGSAVGFYGRQGDTPVTEDHSDCHDEFSREVCKRWEDTALNATDATRVCIIRTGVVLAEEGGALQKMMIPFRLGLGGPIGSGKQFIPWIHTDDMLRAIIFLLEDDACHGPFNVTSPNPNTNHFFAIKLAARLERPCFFRMPASFIKFLMGESSDLVLFGQKAMPRRLQTAGFVFNYPTLIEALDGLDL</sequence>
<dbReference type="PANTHER" id="PTHR11092">
    <property type="entry name" value="SUGAR NUCLEOTIDE EPIMERASE RELATED"/>
    <property type="match status" value="1"/>
</dbReference>
<dbReference type="EMBL" id="BSOT01000015">
    <property type="protein sequence ID" value="GLR72789.1"/>
    <property type="molecule type" value="Genomic_DNA"/>
</dbReference>